<dbReference type="InterPro" id="IPR007016">
    <property type="entry name" value="O-antigen_ligase-rel_domated"/>
</dbReference>
<feature type="transmembrane region" description="Helical" evidence="6">
    <location>
        <begin position="392"/>
        <end position="415"/>
    </location>
</feature>
<dbReference type="AlphaFoldDB" id="A0A4P8KZA5"/>
<reference evidence="8 9" key="1">
    <citation type="submission" date="2019-05" db="EMBL/GenBank/DDBJ databases">
        <title>The Complete Genome Sequence of the n-alkane-degrading Desulfoglaeba alkanexedens ALDC reveals multiple alkylsuccinate synthase gene clusters.</title>
        <authorList>
            <person name="Callaghan A.V."/>
            <person name="Davidova I.A."/>
            <person name="Duncan K.E."/>
            <person name="Morris B."/>
            <person name="McInerney M.J."/>
        </authorList>
    </citation>
    <scope>NUCLEOTIDE SEQUENCE [LARGE SCALE GENOMIC DNA]</scope>
    <source>
        <strain evidence="8 9">ALDC</strain>
    </source>
</reference>
<dbReference type="Proteomes" id="UP000298602">
    <property type="component" value="Chromosome"/>
</dbReference>
<feature type="region of interest" description="Disordered" evidence="5">
    <location>
        <begin position="1"/>
        <end position="31"/>
    </location>
</feature>
<feature type="transmembrane region" description="Helical" evidence="6">
    <location>
        <begin position="90"/>
        <end position="108"/>
    </location>
</feature>
<feature type="domain" description="O-antigen ligase-related" evidence="7">
    <location>
        <begin position="271"/>
        <end position="408"/>
    </location>
</feature>
<evidence type="ECO:0000259" key="7">
    <source>
        <dbReference type="Pfam" id="PF04932"/>
    </source>
</evidence>
<evidence type="ECO:0000313" key="8">
    <source>
        <dbReference type="EMBL" id="QCQ20859.1"/>
    </source>
</evidence>
<evidence type="ECO:0000313" key="9">
    <source>
        <dbReference type="Proteomes" id="UP000298602"/>
    </source>
</evidence>
<keyword evidence="4 6" id="KW-0472">Membrane</keyword>
<evidence type="ECO:0000256" key="4">
    <source>
        <dbReference type="ARBA" id="ARBA00023136"/>
    </source>
</evidence>
<keyword evidence="9" id="KW-1185">Reference proteome</keyword>
<keyword evidence="3 6" id="KW-1133">Transmembrane helix</keyword>
<feature type="transmembrane region" description="Helical" evidence="6">
    <location>
        <begin position="285"/>
        <end position="301"/>
    </location>
</feature>
<reference evidence="8 9" key="2">
    <citation type="submission" date="2019-05" db="EMBL/GenBank/DDBJ databases">
        <authorList>
            <person name="Suflita J.M."/>
            <person name="Marks C.R."/>
        </authorList>
    </citation>
    <scope>NUCLEOTIDE SEQUENCE [LARGE SCALE GENOMIC DNA]</scope>
    <source>
        <strain evidence="8 9">ALDC</strain>
    </source>
</reference>
<feature type="transmembrane region" description="Helical" evidence="6">
    <location>
        <begin position="178"/>
        <end position="206"/>
    </location>
</feature>
<dbReference type="PANTHER" id="PTHR37422">
    <property type="entry name" value="TEICHURONIC ACID BIOSYNTHESIS PROTEIN TUAE"/>
    <property type="match status" value="1"/>
</dbReference>
<evidence type="ECO:0000256" key="2">
    <source>
        <dbReference type="ARBA" id="ARBA00022692"/>
    </source>
</evidence>
<organism evidence="8 9">
    <name type="scientific">Desulfoglaeba alkanexedens ALDC</name>
    <dbReference type="NCBI Taxonomy" id="980445"/>
    <lineage>
        <taxon>Bacteria</taxon>
        <taxon>Pseudomonadati</taxon>
        <taxon>Thermodesulfobacteriota</taxon>
        <taxon>Syntrophobacteria</taxon>
        <taxon>Syntrophobacterales</taxon>
        <taxon>Syntrophobacteraceae</taxon>
        <taxon>Desulfoglaeba</taxon>
    </lineage>
</organism>
<dbReference type="EMBL" id="CP040098">
    <property type="protein sequence ID" value="QCQ20859.1"/>
    <property type="molecule type" value="Genomic_DNA"/>
</dbReference>
<evidence type="ECO:0000256" key="5">
    <source>
        <dbReference type="SAM" id="MobiDB-lite"/>
    </source>
</evidence>
<feature type="transmembrane region" description="Helical" evidence="6">
    <location>
        <begin position="263"/>
        <end position="279"/>
    </location>
</feature>
<name>A0A4P8KZA5_9BACT</name>
<dbReference type="PANTHER" id="PTHR37422:SF23">
    <property type="entry name" value="TEICHURONIC ACID BIOSYNTHESIS PROTEIN TUAE"/>
    <property type="match status" value="1"/>
</dbReference>
<protein>
    <submittedName>
        <fullName evidence="8">O-antigen ligase family protein</fullName>
    </submittedName>
</protein>
<feature type="transmembrane region" description="Helical" evidence="6">
    <location>
        <begin position="459"/>
        <end position="477"/>
    </location>
</feature>
<dbReference type="Pfam" id="PF04932">
    <property type="entry name" value="Wzy_C"/>
    <property type="match status" value="1"/>
</dbReference>
<evidence type="ECO:0000256" key="6">
    <source>
        <dbReference type="SAM" id="Phobius"/>
    </source>
</evidence>
<feature type="transmembrane region" description="Helical" evidence="6">
    <location>
        <begin position="147"/>
        <end position="166"/>
    </location>
</feature>
<keyword evidence="2 6" id="KW-0812">Transmembrane</keyword>
<feature type="compositionally biased region" description="Basic and acidic residues" evidence="5">
    <location>
        <begin position="9"/>
        <end position="28"/>
    </location>
</feature>
<proteinExistence type="predicted"/>
<gene>
    <name evidence="8" type="ORF">FDQ92_00785</name>
</gene>
<dbReference type="GO" id="GO:0016874">
    <property type="term" value="F:ligase activity"/>
    <property type="evidence" value="ECO:0007669"/>
    <property type="project" value="UniProtKB-KW"/>
</dbReference>
<dbReference type="KEGG" id="dax:FDQ92_00785"/>
<dbReference type="RefSeq" id="WP_137422829.1">
    <property type="nucleotide sequence ID" value="NZ_CP040098.1"/>
</dbReference>
<dbReference type="OrthoDB" id="5469233at2"/>
<comment type="subcellular location">
    <subcellularLocation>
        <location evidence="1">Membrane</location>
        <topology evidence="1">Multi-pass membrane protein</topology>
    </subcellularLocation>
</comment>
<sequence>MSWIFRSGAEPRLETGRPEPRDPTREPKPAASAAVRSEWVLLGGSAALMLLFFGGSHPAFWAPVCGVFLVAAAGFTLAGKITFRLPNRRWAALLVGLPCIPLLQSIPLPEGLLQGISPTRAAWLFQAEKTAGIGQAPAALSYLSWDTVFIGGLWFFFAAYALLLARTLDRSREERARIIRFFFVLAVFQAAYGIIQVLIPSVGVLWGTDRSYRGFARGTFINRNNYAAFLGLLWPVLLAYTLKLPGGRRGNRRQIQDERRQQRLFFGFLTGLVLLALVFSASRAGILSTLIASTLFLSLAGTRRKEPLVAVVGCWVVLLAYGAVIGFDGILTRFDRLESDTPGRFRIWRDTWTLIQDHPWTGIGLGSFQEVFRVYQTHLPEFSFARHAHNDYLQWIAELGWPLGLAWIALLWGFWLRNARRILALRRNPGRADPTVAAGCLAGMAAFLLHAWVDFPFQMAANVLTLIAVMTLLRAEVRHQTIDFKR</sequence>
<feature type="transmembrane region" description="Helical" evidence="6">
    <location>
        <begin position="436"/>
        <end position="453"/>
    </location>
</feature>
<accession>A0A4P8KZA5</accession>
<feature type="transmembrane region" description="Helical" evidence="6">
    <location>
        <begin position="226"/>
        <end position="242"/>
    </location>
</feature>
<keyword evidence="8" id="KW-0436">Ligase</keyword>
<feature type="transmembrane region" description="Helical" evidence="6">
    <location>
        <begin position="308"/>
        <end position="327"/>
    </location>
</feature>
<dbReference type="InterPro" id="IPR051533">
    <property type="entry name" value="WaaL-like"/>
</dbReference>
<evidence type="ECO:0000256" key="1">
    <source>
        <dbReference type="ARBA" id="ARBA00004141"/>
    </source>
</evidence>
<dbReference type="GO" id="GO:0016020">
    <property type="term" value="C:membrane"/>
    <property type="evidence" value="ECO:0007669"/>
    <property type="project" value="UniProtKB-SubCell"/>
</dbReference>
<feature type="transmembrane region" description="Helical" evidence="6">
    <location>
        <begin position="59"/>
        <end position="78"/>
    </location>
</feature>
<evidence type="ECO:0000256" key="3">
    <source>
        <dbReference type="ARBA" id="ARBA00022989"/>
    </source>
</evidence>